<evidence type="ECO:0000256" key="13">
    <source>
        <dbReference type="RuleBase" id="RU000461"/>
    </source>
</evidence>
<evidence type="ECO:0000256" key="7">
    <source>
        <dbReference type="ARBA" id="ARBA00022824"/>
    </source>
</evidence>
<dbReference type="GO" id="GO:0005789">
    <property type="term" value="C:endoplasmic reticulum membrane"/>
    <property type="evidence" value="ECO:0007669"/>
    <property type="project" value="UniProtKB-SubCell"/>
</dbReference>
<evidence type="ECO:0000256" key="9">
    <source>
        <dbReference type="ARBA" id="ARBA00023002"/>
    </source>
</evidence>
<proteinExistence type="inferred from homology"/>
<dbReference type="InterPro" id="IPR002401">
    <property type="entry name" value="Cyt_P450_E_grp-I"/>
</dbReference>
<comment type="cofactor">
    <cofactor evidence="1 12">
        <name>heme</name>
        <dbReference type="ChEBI" id="CHEBI:30413"/>
    </cofactor>
</comment>
<feature type="binding site" description="axial binding residue" evidence="12">
    <location>
        <position position="451"/>
    </location>
    <ligand>
        <name>heme</name>
        <dbReference type="ChEBI" id="CHEBI:30413"/>
    </ligand>
    <ligandPart>
        <name>Fe</name>
        <dbReference type="ChEBI" id="CHEBI:18248"/>
    </ligandPart>
</feature>
<dbReference type="GO" id="GO:0004497">
    <property type="term" value="F:monooxygenase activity"/>
    <property type="evidence" value="ECO:0007669"/>
    <property type="project" value="UniProtKB-KW"/>
</dbReference>
<dbReference type="InterPro" id="IPR017972">
    <property type="entry name" value="Cyt_P450_CS"/>
</dbReference>
<reference evidence="14" key="2">
    <citation type="submission" date="2022-10" db="EMBL/GenBank/DDBJ databases">
        <authorList>
            <consortium name="ENA_rothamsted_submissions"/>
            <consortium name="culmorum"/>
            <person name="King R."/>
        </authorList>
    </citation>
    <scope>NUCLEOTIDE SEQUENCE</scope>
</reference>
<keyword evidence="9 13" id="KW-0560">Oxidoreductase</keyword>
<evidence type="ECO:0000256" key="2">
    <source>
        <dbReference type="ARBA" id="ARBA00004174"/>
    </source>
</evidence>
<evidence type="ECO:0000313" key="14">
    <source>
        <dbReference type="EMBL" id="CAG9805216.1"/>
    </source>
</evidence>
<dbReference type="FunFam" id="1.10.630.10:FF:000182">
    <property type="entry name" value="Cytochrome P450 3A4"/>
    <property type="match status" value="1"/>
</dbReference>
<dbReference type="InterPro" id="IPR050196">
    <property type="entry name" value="Cytochrome_P450_Monoox"/>
</dbReference>
<evidence type="ECO:0000256" key="8">
    <source>
        <dbReference type="ARBA" id="ARBA00022848"/>
    </source>
</evidence>
<sequence length="506" mass="57894">MDLLLIFIVSICIFFGWYYTKFRETLKLAAKLPGPPRLPLIGNALMLAGKSPVQLHNTFTEWASKWPRITCIMLGPQCEVLISDPKLAEVFLSSQKLINKSDEYDFFTAWIGTGLLTSTGRKWFARRKVITPAFHFKILDQFVDIFDKHTDIFIDVLKKSNGKPIDVFQPVTLCALDNICETAMGIDIQAQIKTDSLYVQAVKEITSLLIVRMFTFYLRPDFIYNLSSIKKRQDELIKILHDFTDKVIVNRREELIKSKNNNLDENSNIIDENEDIGAKKKMAFLDVLLHSSIEGKALTNMDIREEVDTFMFEGHDTTSSGIAFCLYNLAKHPEIQQRAYEEAINILGTDSSTPITTTTLNDFNYLEMVIKETLRLYPSVPMFGRKVQEHVQCGPYLIPKGSNVAVSPYFMSRDPTLWEDPLKFDPERFSSDKQQSHPYIYVPFSAGPRNCIGQKFAMLEMKITVAKALKHFEMSVVPGFNPIVMSELILRPENGIRLQLKERKAV</sequence>
<evidence type="ECO:0000256" key="12">
    <source>
        <dbReference type="PIRSR" id="PIRSR602401-1"/>
    </source>
</evidence>
<evidence type="ECO:0000256" key="5">
    <source>
        <dbReference type="ARBA" id="ARBA00022617"/>
    </source>
</evidence>
<dbReference type="OrthoDB" id="1470350at2759"/>
<keyword evidence="11 13" id="KW-0503">Monooxygenase</keyword>
<dbReference type="GO" id="GO:0005506">
    <property type="term" value="F:iron ion binding"/>
    <property type="evidence" value="ECO:0007669"/>
    <property type="project" value="InterPro"/>
</dbReference>
<keyword evidence="8" id="KW-0492">Microsome</keyword>
<dbReference type="GO" id="GO:0020037">
    <property type="term" value="F:heme binding"/>
    <property type="evidence" value="ECO:0007669"/>
    <property type="project" value="InterPro"/>
</dbReference>
<gene>
    <name evidence="14" type="ORF">CHIRRI_LOCUS8092</name>
</gene>
<keyword evidence="5 12" id="KW-0349">Heme</keyword>
<dbReference type="GO" id="GO:0016705">
    <property type="term" value="F:oxidoreductase activity, acting on paired donors, with incorporation or reduction of molecular oxygen"/>
    <property type="evidence" value="ECO:0007669"/>
    <property type="project" value="InterPro"/>
</dbReference>
<evidence type="ECO:0000256" key="1">
    <source>
        <dbReference type="ARBA" id="ARBA00001971"/>
    </source>
</evidence>
<reference evidence="14" key="1">
    <citation type="submission" date="2022-01" db="EMBL/GenBank/DDBJ databases">
        <authorList>
            <person name="King R."/>
        </authorList>
    </citation>
    <scope>NUCLEOTIDE SEQUENCE</scope>
</reference>
<keyword evidence="15" id="KW-1185">Reference proteome</keyword>
<dbReference type="InterPro" id="IPR001128">
    <property type="entry name" value="Cyt_P450"/>
</dbReference>
<evidence type="ECO:0008006" key="16">
    <source>
        <dbReference type="Google" id="ProtNLM"/>
    </source>
</evidence>
<comment type="subcellular location">
    <subcellularLocation>
        <location evidence="3">Endoplasmic reticulum membrane</location>
        <topology evidence="3">Peripheral membrane protein</topology>
    </subcellularLocation>
    <subcellularLocation>
        <location evidence="2">Microsome membrane</location>
        <topology evidence="2">Peripheral membrane protein</topology>
    </subcellularLocation>
</comment>
<dbReference type="Proteomes" id="UP001153620">
    <property type="component" value="Chromosome 2"/>
</dbReference>
<evidence type="ECO:0000256" key="3">
    <source>
        <dbReference type="ARBA" id="ARBA00004406"/>
    </source>
</evidence>
<keyword evidence="7" id="KW-0256">Endoplasmic reticulum</keyword>
<dbReference type="PRINTS" id="PR00463">
    <property type="entry name" value="EP450I"/>
</dbReference>
<evidence type="ECO:0000256" key="11">
    <source>
        <dbReference type="ARBA" id="ARBA00023033"/>
    </source>
</evidence>
<evidence type="ECO:0000256" key="4">
    <source>
        <dbReference type="ARBA" id="ARBA00010617"/>
    </source>
</evidence>
<organism evidence="14 15">
    <name type="scientific">Chironomus riparius</name>
    <dbReference type="NCBI Taxonomy" id="315576"/>
    <lineage>
        <taxon>Eukaryota</taxon>
        <taxon>Metazoa</taxon>
        <taxon>Ecdysozoa</taxon>
        <taxon>Arthropoda</taxon>
        <taxon>Hexapoda</taxon>
        <taxon>Insecta</taxon>
        <taxon>Pterygota</taxon>
        <taxon>Neoptera</taxon>
        <taxon>Endopterygota</taxon>
        <taxon>Diptera</taxon>
        <taxon>Nematocera</taxon>
        <taxon>Chironomoidea</taxon>
        <taxon>Chironomidae</taxon>
        <taxon>Chironominae</taxon>
        <taxon>Chironomus</taxon>
    </lineage>
</organism>
<comment type="similarity">
    <text evidence="4 13">Belongs to the cytochrome P450 family.</text>
</comment>
<dbReference type="EMBL" id="OU895878">
    <property type="protein sequence ID" value="CAG9805216.1"/>
    <property type="molecule type" value="Genomic_DNA"/>
</dbReference>
<dbReference type="InterPro" id="IPR036396">
    <property type="entry name" value="Cyt_P450_sf"/>
</dbReference>
<dbReference type="CDD" id="cd20628">
    <property type="entry name" value="CYP4"/>
    <property type="match status" value="1"/>
</dbReference>
<keyword evidence="10 12" id="KW-0408">Iron</keyword>
<evidence type="ECO:0000313" key="15">
    <source>
        <dbReference type="Proteomes" id="UP001153620"/>
    </source>
</evidence>
<dbReference type="PRINTS" id="PR00385">
    <property type="entry name" value="P450"/>
</dbReference>
<evidence type="ECO:0000256" key="10">
    <source>
        <dbReference type="ARBA" id="ARBA00023004"/>
    </source>
</evidence>
<dbReference type="AlphaFoldDB" id="A0A9N9RUK7"/>
<keyword evidence="6 12" id="KW-0479">Metal-binding</keyword>
<name>A0A9N9RUK7_9DIPT</name>
<dbReference type="PANTHER" id="PTHR24291:SF203">
    <property type="entry name" value="CYTOCHROME P450 4D1-RELATED"/>
    <property type="match status" value="1"/>
</dbReference>
<dbReference type="PROSITE" id="PS00086">
    <property type="entry name" value="CYTOCHROME_P450"/>
    <property type="match status" value="1"/>
</dbReference>
<accession>A0A9N9RUK7</accession>
<dbReference type="Gene3D" id="1.10.630.10">
    <property type="entry name" value="Cytochrome P450"/>
    <property type="match status" value="1"/>
</dbReference>
<evidence type="ECO:0000256" key="6">
    <source>
        <dbReference type="ARBA" id="ARBA00022723"/>
    </source>
</evidence>
<dbReference type="SUPFAM" id="SSF48264">
    <property type="entry name" value="Cytochrome P450"/>
    <property type="match status" value="1"/>
</dbReference>
<dbReference type="Pfam" id="PF00067">
    <property type="entry name" value="p450"/>
    <property type="match status" value="1"/>
</dbReference>
<dbReference type="PANTHER" id="PTHR24291">
    <property type="entry name" value="CYTOCHROME P450 FAMILY 4"/>
    <property type="match status" value="1"/>
</dbReference>
<protein>
    <recommendedName>
        <fullName evidence="16">Cytochrome P450</fullName>
    </recommendedName>
</protein>